<gene>
    <name evidence="2" type="ORF">SAMN05660324_2965</name>
</gene>
<dbReference type="RefSeq" id="WP_091064240.1">
    <property type="nucleotide sequence ID" value="NZ_FNCF01000004.1"/>
</dbReference>
<evidence type="ECO:0000313" key="2">
    <source>
        <dbReference type="EMBL" id="SDG56135.1"/>
    </source>
</evidence>
<sequence>MWSQAFGAEEDGQRPVWQPPDNEVPVGVPLAALLARTDDVAVALTGAQVYSTGVALDLVVTTRSAAEELHEHVFGGRRGRGPLLGVQFADGRRGSLHGEGGDVLLTSRGGGGGGRSVQQGLWLHPVPPAGPLSVVVLAPGLGIDETRTGLDGGPLAAAVRDVVELWPWEPEDAAPGLVEPDLDLPEGSWFRA</sequence>
<keyword evidence="3" id="KW-1185">Reference proteome</keyword>
<feature type="region of interest" description="Disordered" evidence="1">
    <location>
        <begin position="1"/>
        <end position="21"/>
    </location>
</feature>
<organism evidence="2 3">
    <name type="scientific">Klenkia brasiliensis</name>
    <dbReference type="NCBI Taxonomy" id="333142"/>
    <lineage>
        <taxon>Bacteria</taxon>
        <taxon>Bacillati</taxon>
        <taxon>Actinomycetota</taxon>
        <taxon>Actinomycetes</taxon>
        <taxon>Geodermatophilales</taxon>
        <taxon>Geodermatophilaceae</taxon>
        <taxon>Klenkia</taxon>
    </lineage>
</organism>
<name>A0A1G7V8D1_9ACTN</name>
<evidence type="ECO:0000313" key="3">
    <source>
        <dbReference type="Proteomes" id="UP000198863"/>
    </source>
</evidence>
<protein>
    <submittedName>
        <fullName evidence="2">Uncharacterized protein</fullName>
    </submittedName>
</protein>
<proteinExistence type="predicted"/>
<reference evidence="3" key="1">
    <citation type="submission" date="2016-10" db="EMBL/GenBank/DDBJ databases">
        <authorList>
            <person name="Varghese N."/>
            <person name="Submissions S."/>
        </authorList>
    </citation>
    <scope>NUCLEOTIDE SEQUENCE [LARGE SCALE GENOMIC DNA]</scope>
    <source>
        <strain evidence="3">DSM 44526</strain>
    </source>
</reference>
<dbReference type="AlphaFoldDB" id="A0A1G7V8D1"/>
<dbReference type="Proteomes" id="UP000198863">
    <property type="component" value="Unassembled WGS sequence"/>
</dbReference>
<evidence type="ECO:0000256" key="1">
    <source>
        <dbReference type="SAM" id="MobiDB-lite"/>
    </source>
</evidence>
<dbReference type="OrthoDB" id="5186655at2"/>
<dbReference type="EMBL" id="FNCF01000004">
    <property type="protein sequence ID" value="SDG56135.1"/>
    <property type="molecule type" value="Genomic_DNA"/>
</dbReference>
<accession>A0A1G7V8D1</accession>